<accession>A0A561E819</accession>
<evidence type="ECO:0000256" key="4">
    <source>
        <dbReference type="ARBA" id="ARBA00022840"/>
    </source>
</evidence>
<evidence type="ECO:0000259" key="7">
    <source>
        <dbReference type="Pfam" id="PF06414"/>
    </source>
</evidence>
<keyword evidence="4" id="KW-0067">ATP-binding</keyword>
<dbReference type="InterPro" id="IPR027417">
    <property type="entry name" value="P-loop_NTPase"/>
</dbReference>
<dbReference type="GO" id="GO:0016301">
    <property type="term" value="F:kinase activity"/>
    <property type="evidence" value="ECO:0007669"/>
    <property type="project" value="InterPro"/>
</dbReference>
<name>A0A561E819_9MICO</name>
<comment type="similarity">
    <text evidence="1">Belongs to the zeta toxin family.</text>
</comment>
<dbReference type="EC" id="2.7.1.176" evidence="2"/>
<evidence type="ECO:0000256" key="3">
    <source>
        <dbReference type="ARBA" id="ARBA00022741"/>
    </source>
</evidence>
<sequence>MSKRPKYESIPDAVVADHIRFEVILESIAREIGYYVHLADAVDHESTDAQRYMDAIDGLEQMRRNLSCDSPVALAVIEGVLRVAGFARQSDAPSGVADPGLSAPHSVELTDDQNGERFERIIFPSLYRHVHPVDSPTVQFFAAQPGAGKSVIQSRVRDQLVARDGSNSVMTIGTDVYRPYHPAYCLLIQEDTEKMASLTNPDTRKWMDCAIAYAQRLRSHVLLNTAFKNPEKVQALARRYRTKGFDTHFHLIAVNELVSRTRAIGLYLDRIALYGPERYVPPAADGAAYKQIPSILDSLVDSGQFSSITLYDLNGELLTTLGSSDAAAKLETLEILRKVSTAPVDPSPLIQQLEQWQRAASTRNLNCKALHADIEELIQRIGNQ</sequence>
<proteinExistence type="inferred from homology"/>
<evidence type="ECO:0000256" key="1">
    <source>
        <dbReference type="ARBA" id="ARBA00009104"/>
    </source>
</evidence>
<dbReference type="GO" id="GO:0005524">
    <property type="term" value="F:ATP binding"/>
    <property type="evidence" value="ECO:0007669"/>
    <property type="project" value="UniProtKB-KW"/>
</dbReference>
<reference evidence="8 9" key="1">
    <citation type="submission" date="2019-06" db="EMBL/GenBank/DDBJ databases">
        <title>Sequencing the genomes of 1000 actinobacteria strains.</title>
        <authorList>
            <person name="Klenk H.-P."/>
        </authorList>
    </citation>
    <scope>NUCLEOTIDE SEQUENCE [LARGE SCALE GENOMIC DNA]</scope>
    <source>
        <strain evidence="8 9">DSM 19560</strain>
    </source>
</reference>
<dbReference type="Proteomes" id="UP000318297">
    <property type="component" value="Unassembled WGS sequence"/>
</dbReference>
<gene>
    <name evidence="8" type="ORF">BKA23_0548</name>
</gene>
<evidence type="ECO:0000313" key="9">
    <source>
        <dbReference type="Proteomes" id="UP000318297"/>
    </source>
</evidence>
<feature type="domain" description="Zeta toxin" evidence="7">
    <location>
        <begin position="133"/>
        <end position="315"/>
    </location>
</feature>
<keyword evidence="3" id="KW-0547">Nucleotide-binding</keyword>
<dbReference type="InterPro" id="IPR010488">
    <property type="entry name" value="Zeta_toxin_domain"/>
</dbReference>
<dbReference type="RefSeq" id="WP_145225239.1">
    <property type="nucleotide sequence ID" value="NZ_VIVQ01000001.1"/>
</dbReference>
<evidence type="ECO:0000313" key="8">
    <source>
        <dbReference type="EMBL" id="TWE11762.1"/>
    </source>
</evidence>
<dbReference type="AlphaFoldDB" id="A0A561E819"/>
<dbReference type="EMBL" id="VIVQ01000001">
    <property type="protein sequence ID" value="TWE11762.1"/>
    <property type="molecule type" value="Genomic_DNA"/>
</dbReference>
<comment type="caution">
    <text evidence="8">The sequence shown here is derived from an EMBL/GenBank/DDBJ whole genome shotgun (WGS) entry which is preliminary data.</text>
</comment>
<evidence type="ECO:0000256" key="6">
    <source>
        <dbReference type="ARBA" id="ARBA00048178"/>
    </source>
</evidence>
<protein>
    <recommendedName>
        <fullName evidence="5">UDP-N-acetylglucosamine kinase</fullName>
        <ecNumber evidence="2">2.7.1.176</ecNumber>
    </recommendedName>
    <alternativeName>
        <fullName evidence="5">UDP-N-acetylglucosamine kinase</fullName>
    </alternativeName>
</protein>
<dbReference type="Gene3D" id="3.40.50.300">
    <property type="entry name" value="P-loop containing nucleotide triphosphate hydrolases"/>
    <property type="match status" value="1"/>
</dbReference>
<organism evidence="8 9">
    <name type="scientific">Rudaeicoccus suwonensis</name>
    <dbReference type="NCBI Taxonomy" id="657409"/>
    <lineage>
        <taxon>Bacteria</taxon>
        <taxon>Bacillati</taxon>
        <taxon>Actinomycetota</taxon>
        <taxon>Actinomycetes</taxon>
        <taxon>Micrococcales</taxon>
        <taxon>Dermacoccaceae</taxon>
        <taxon>Rudaeicoccus</taxon>
    </lineage>
</organism>
<dbReference type="OrthoDB" id="4516745at2"/>
<dbReference type="Pfam" id="PF06414">
    <property type="entry name" value="Zeta_toxin"/>
    <property type="match status" value="1"/>
</dbReference>
<keyword evidence="9" id="KW-1185">Reference proteome</keyword>
<evidence type="ECO:0000256" key="2">
    <source>
        <dbReference type="ARBA" id="ARBA00011963"/>
    </source>
</evidence>
<evidence type="ECO:0000256" key="5">
    <source>
        <dbReference type="ARBA" id="ARBA00032897"/>
    </source>
</evidence>
<comment type="catalytic activity">
    <reaction evidence="6">
        <text>UDP-N-acetyl-alpha-D-glucosamine + ATP = UDP-N-acetyl-alpha-D-glucosamine 3'-phosphate + ADP + H(+)</text>
        <dbReference type="Rhea" id="RHEA:32671"/>
        <dbReference type="ChEBI" id="CHEBI:15378"/>
        <dbReference type="ChEBI" id="CHEBI:30616"/>
        <dbReference type="ChEBI" id="CHEBI:57705"/>
        <dbReference type="ChEBI" id="CHEBI:64353"/>
        <dbReference type="ChEBI" id="CHEBI:456216"/>
        <dbReference type="EC" id="2.7.1.176"/>
    </reaction>
</comment>